<accession>L8PHG9</accession>
<reference evidence="1 2" key="1">
    <citation type="journal article" date="2013" name="Genome Announc.">
        <title>Draft Genome Sequence of Streptomyces viridochromogenes Strain Tu57, Producer of Avilamycin.</title>
        <authorList>
            <person name="Gruning B.A."/>
            <person name="Erxleben A."/>
            <person name="Hahnlein A."/>
            <person name="Gunther S."/>
        </authorList>
    </citation>
    <scope>NUCLEOTIDE SEQUENCE [LARGE SCALE GENOMIC DNA]</scope>
    <source>
        <strain evidence="1 2">Tue57</strain>
    </source>
</reference>
<name>L8PHG9_STRVR</name>
<evidence type="ECO:0000313" key="1">
    <source>
        <dbReference type="EMBL" id="ELS54832.1"/>
    </source>
</evidence>
<dbReference type="EMBL" id="AMLP01000126">
    <property type="protein sequence ID" value="ELS54832.1"/>
    <property type="molecule type" value="Genomic_DNA"/>
</dbReference>
<comment type="caution">
    <text evidence="1">The sequence shown here is derived from an EMBL/GenBank/DDBJ whole genome shotgun (WGS) entry which is preliminary data.</text>
</comment>
<dbReference type="AlphaFoldDB" id="L8PHG9"/>
<dbReference type="Proteomes" id="UP000011205">
    <property type="component" value="Unassembled WGS sequence"/>
</dbReference>
<evidence type="ECO:0000313" key="2">
    <source>
        <dbReference type="Proteomes" id="UP000011205"/>
    </source>
</evidence>
<proteinExistence type="predicted"/>
<dbReference type="PATRIC" id="fig|1160705.3.peg.4161"/>
<organism evidence="1 2">
    <name type="scientific">Streptomyces viridochromogenes Tue57</name>
    <dbReference type="NCBI Taxonomy" id="1160705"/>
    <lineage>
        <taxon>Bacteria</taxon>
        <taxon>Bacillati</taxon>
        <taxon>Actinomycetota</taxon>
        <taxon>Actinomycetes</taxon>
        <taxon>Kitasatosporales</taxon>
        <taxon>Streptomycetaceae</taxon>
        <taxon>Streptomyces</taxon>
    </lineage>
</organism>
<gene>
    <name evidence="1" type="ORF">STVIR_4205</name>
</gene>
<protein>
    <submittedName>
        <fullName evidence="1">Uncharacterized protein</fullName>
    </submittedName>
</protein>
<sequence length="62" mass="6878">MVMLAVPPSWMISPYSWNPALKRISASGQEKRWSCWSPVTPGAPAVTRVSGGARVLHVRRME</sequence>